<dbReference type="Proteomes" id="UP001203207">
    <property type="component" value="Unassembled WGS sequence"/>
</dbReference>
<proteinExistence type="predicted"/>
<dbReference type="PANTHER" id="PTHR34796:SF1">
    <property type="entry name" value="EXPRESSED PROTEIN"/>
    <property type="match status" value="1"/>
</dbReference>
<dbReference type="RefSeq" id="WP_250582481.1">
    <property type="nucleotide sequence ID" value="NZ_JAKRVX010000001.1"/>
</dbReference>
<reference evidence="1" key="2">
    <citation type="submission" date="2022-02" db="EMBL/GenBank/DDBJ databases">
        <authorList>
            <person name="Elcheninov A.G."/>
            <person name="Sorokin D.Y."/>
            <person name="Kublanov I.V."/>
        </authorList>
    </citation>
    <scope>NUCLEOTIDE SEQUENCE</scope>
    <source>
        <strain evidence="1">AArc-St2</strain>
    </source>
</reference>
<dbReference type="PANTHER" id="PTHR34796">
    <property type="entry name" value="EXPRESSED PROTEIN"/>
    <property type="match status" value="1"/>
</dbReference>
<dbReference type="SUPFAM" id="SSF140663">
    <property type="entry name" value="TTHA0068-like"/>
    <property type="match status" value="1"/>
</dbReference>
<sequence length="203" mass="22627">MDAALQAGIAVYNAGEYHAAHDAWEATWLELDRGSDDERFLHGLIQFTAAVYHARNQNWSGCVGLCDSAIGYLHQLPSTYRSVDLDRVRSALKMLKTDPEQIERRPVPALYYRGMRLTADTLSLEALSLAAKTIATEYGYDSTVVADASSYATDEAVHGRSKYAGLLTEFILEGDRRAIVFTRLSQHVDHERAKADDVRGLFE</sequence>
<protein>
    <submittedName>
        <fullName evidence="1">DUF309 domain-containing protein</fullName>
    </submittedName>
</protein>
<dbReference type="Pfam" id="PF03745">
    <property type="entry name" value="DUF309"/>
    <property type="match status" value="1"/>
</dbReference>
<evidence type="ECO:0000313" key="1">
    <source>
        <dbReference type="EMBL" id="MCL9815629.1"/>
    </source>
</evidence>
<keyword evidence="2" id="KW-1185">Reference proteome</keyword>
<evidence type="ECO:0000313" key="2">
    <source>
        <dbReference type="Proteomes" id="UP001203207"/>
    </source>
</evidence>
<gene>
    <name evidence="1" type="ORF">AArcSt2_01600</name>
</gene>
<dbReference type="InterPro" id="IPR005500">
    <property type="entry name" value="DUF309"/>
</dbReference>
<accession>A0AAE3FVX4</accession>
<dbReference type="EMBL" id="JAKRVX010000001">
    <property type="protein sequence ID" value="MCL9815629.1"/>
    <property type="molecule type" value="Genomic_DNA"/>
</dbReference>
<dbReference type="Gene3D" id="1.10.3450.10">
    <property type="entry name" value="TTHA0068-like"/>
    <property type="match status" value="1"/>
</dbReference>
<reference evidence="1" key="1">
    <citation type="journal article" date="2022" name="Syst. Appl. Microbiol.">
        <title>Natronocalculus amylovorans gen. nov., sp. nov., and Natranaeroarchaeum aerophilus sp. nov., dominant culturable amylolytic natronoarchaea from hypersaline soda lakes in southwestern Siberia.</title>
        <authorList>
            <person name="Sorokin D.Y."/>
            <person name="Elcheninov A.G."/>
            <person name="Khizhniak T.V."/>
            <person name="Koenen M."/>
            <person name="Bale N.J."/>
            <person name="Damste J.S.S."/>
            <person name="Kublanov I.V."/>
        </authorList>
    </citation>
    <scope>NUCLEOTIDE SEQUENCE</scope>
    <source>
        <strain evidence="1">AArc-St2</strain>
    </source>
</reference>
<comment type="caution">
    <text evidence="1">The sequence shown here is derived from an EMBL/GenBank/DDBJ whole genome shotgun (WGS) entry which is preliminary data.</text>
</comment>
<organism evidence="1 2">
    <name type="scientific">Natronocalculus amylovorans</name>
    <dbReference type="NCBI Taxonomy" id="2917812"/>
    <lineage>
        <taxon>Archaea</taxon>
        <taxon>Methanobacteriati</taxon>
        <taxon>Methanobacteriota</taxon>
        <taxon>Stenosarchaea group</taxon>
        <taxon>Halobacteria</taxon>
        <taxon>Halobacteriales</taxon>
        <taxon>Haloferacaceae</taxon>
        <taxon>Natronocalculus</taxon>
    </lineage>
</organism>
<dbReference type="InterPro" id="IPR023203">
    <property type="entry name" value="TTHA0068_sf"/>
</dbReference>
<dbReference type="AlphaFoldDB" id="A0AAE3FVX4"/>
<name>A0AAE3FVX4_9EURY</name>